<proteinExistence type="predicted"/>
<comment type="caution">
    <text evidence="2">The sequence shown here is derived from an EMBL/GenBank/DDBJ whole genome shotgun (WGS) entry which is preliminary data.</text>
</comment>
<dbReference type="InterPro" id="IPR058415">
    <property type="entry name" value="DUF8102"/>
</dbReference>
<protein>
    <recommendedName>
        <fullName evidence="1">Domain of unknown function domain-containing protein</fullName>
    </recommendedName>
</protein>
<dbReference type="EMBL" id="AOII01000095">
    <property type="protein sequence ID" value="ELY73542.1"/>
    <property type="molecule type" value="Genomic_DNA"/>
</dbReference>
<name>L9YJ93_9EURY</name>
<dbReference type="RefSeq" id="WP_006187009.1">
    <property type="nucleotide sequence ID" value="NZ_AOII01000095.1"/>
</dbReference>
<dbReference type="Pfam" id="PF26404">
    <property type="entry name" value="DUF8102"/>
    <property type="match status" value="1"/>
</dbReference>
<accession>L9YJ93</accession>
<dbReference type="AlphaFoldDB" id="L9YJ93"/>
<evidence type="ECO:0000259" key="1">
    <source>
        <dbReference type="Pfam" id="PF26404"/>
    </source>
</evidence>
<dbReference type="OrthoDB" id="193906at2157"/>
<feature type="domain" description="Domain of unknown function" evidence="1">
    <location>
        <begin position="17"/>
        <end position="186"/>
    </location>
</feature>
<evidence type="ECO:0000313" key="3">
    <source>
        <dbReference type="Proteomes" id="UP000011618"/>
    </source>
</evidence>
<dbReference type="eggNOG" id="arCOG10137">
    <property type="taxonomic scope" value="Archaea"/>
</dbReference>
<dbReference type="Proteomes" id="UP000011618">
    <property type="component" value="Unassembled WGS sequence"/>
</dbReference>
<organism evidence="2 3">
    <name type="scientific">Natrinema pallidum DSM 3751</name>
    <dbReference type="NCBI Taxonomy" id="1227495"/>
    <lineage>
        <taxon>Archaea</taxon>
        <taxon>Methanobacteriati</taxon>
        <taxon>Methanobacteriota</taxon>
        <taxon>Stenosarchaea group</taxon>
        <taxon>Halobacteria</taxon>
        <taxon>Halobacteriales</taxon>
        <taxon>Natrialbaceae</taxon>
        <taxon>Natrinema</taxon>
    </lineage>
</organism>
<dbReference type="PATRIC" id="fig|1227495.3.peg.3468"/>
<evidence type="ECO:0000313" key="2">
    <source>
        <dbReference type="EMBL" id="ELY73542.1"/>
    </source>
</evidence>
<gene>
    <name evidence="2" type="ORF">C487_17345</name>
</gene>
<reference evidence="2 3" key="1">
    <citation type="journal article" date="2014" name="PLoS Genet.">
        <title>Phylogenetically driven sequencing of extremely halophilic archaea reveals strategies for static and dynamic osmo-response.</title>
        <authorList>
            <person name="Becker E.A."/>
            <person name="Seitzer P.M."/>
            <person name="Tritt A."/>
            <person name="Larsen D."/>
            <person name="Krusor M."/>
            <person name="Yao A.I."/>
            <person name="Wu D."/>
            <person name="Madern D."/>
            <person name="Eisen J.A."/>
            <person name="Darling A.E."/>
            <person name="Facciotti M.T."/>
        </authorList>
    </citation>
    <scope>NUCLEOTIDE SEQUENCE [LARGE SCALE GENOMIC DNA]</scope>
    <source>
        <strain evidence="2 3">DSM 3751</strain>
    </source>
</reference>
<sequence>MSDEELQAYDLDRDRGILTPEDRKFLLGQTEYKHPQSARRRRAKIRQRITNAFLDFTILEFLQERDRNQIFTGEDRRSKLGGGFASAFTFLYDALIRSREDNAHVDMNLNIYLEQAIETVDQSRGYRTEFEMDIEREELEDPNKIFRRAKDEGFHTLTSAEFELLWNSEEVDAAAFASFINQLLEDEKPISATDIQKERRAIREMKDDLEL</sequence>